<dbReference type="EnsemblFungi" id="FOXG_05923T0">
    <property type="protein sequence ID" value="FOXG_05923P0"/>
    <property type="gene ID" value="FOXG_05923"/>
</dbReference>
<protein>
    <submittedName>
        <fullName evidence="1">Uncharacterized protein</fullName>
    </submittedName>
</protein>
<reference evidence="1" key="2">
    <citation type="submission" date="2025-08" db="UniProtKB">
        <authorList>
            <consortium name="EnsemblFungi"/>
        </authorList>
    </citation>
    <scope>IDENTIFICATION</scope>
    <source>
        <strain evidence="1">4287 / CBS 123668 / FGSC 9935 / NRRL 34936</strain>
    </source>
</reference>
<proteinExistence type="predicted"/>
<sequence length="157" mass="17094">MTESRNADILEKQVKIEQGMGKLEELAEDLLVKYDSHESRLDKAFRKTGQVLDILDATAASATGLQSSVFSSFGLSGVWPYIICPFLSLAMGSYGLQPSLVRNIWLVGFGELMGMVVSKADSYKDAFGFPSTVETPDLTLNDTFNTSLAGESILRSV</sequence>
<accession>A0A0D2XPN5</accession>
<name>A0A0D2XPN5_FUSOF</name>
<reference evidence="2" key="1">
    <citation type="journal article" date="2012" name="Mol. Plant Microbe Interact.">
        <title>A highly conserved effector in Fusarium oxysporum is required for full virulence on Arabidopsis.</title>
        <authorList>
            <person name="Thatcher L.F."/>
            <person name="Gardiner D.M."/>
            <person name="Kazan K."/>
            <person name="Manners J."/>
        </authorList>
    </citation>
    <scope>NUCLEOTIDE SEQUENCE [LARGE SCALE GENOMIC DNA]</scope>
    <source>
        <strain evidence="2">Fo5176</strain>
    </source>
</reference>
<dbReference type="Proteomes" id="UP000002489">
    <property type="component" value="Unassembled WGS sequence"/>
</dbReference>
<dbReference type="AlphaFoldDB" id="A0A0D2XPN5"/>
<organism evidence="1 2">
    <name type="scientific">Fusarium oxysporum (strain Fo5176)</name>
    <name type="common">Fusarium vascular wilt</name>
    <dbReference type="NCBI Taxonomy" id="660025"/>
    <lineage>
        <taxon>Eukaryota</taxon>
        <taxon>Fungi</taxon>
        <taxon>Dikarya</taxon>
        <taxon>Ascomycota</taxon>
        <taxon>Pezizomycotina</taxon>
        <taxon>Sordariomycetes</taxon>
        <taxon>Hypocreomycetidae</taxon>
        <taxon>Hypocreales</taxon>
        <taxon>Nectriaceae</taxon>
        <taxon>Fusarium</taxon>
        <taxon>Fusarium oxysporum species complex</taxon>
    </lineage>
</organism>
<evidence type="ECO:0000313" key="1">
    <source>
        <dbReference type="EnsemblFungi" id="FOXG_05923P0"/>
    </source>
</evidence>
<evidence type="ECO:0000313" key="2">
    <source>
        <dbReference type="Proteomes" id="UP000002489"/>
    </source>
</evidence>